<feature type="compositionally biased region" description="Low complexity" evidence="4">
    <location>
        <begin position="538"/>
        <end position="549"/>
    </location>
</feature>
<keyword evidence="2" id="KW-0159">Chromosome partition</keyword>
<keyword evidence="7" id="KW-1185">Reference proteome</keyword>
<dbReference type="Proteomes" id="UP001147700">
    <property type="component" value="Unassembled WGS sequence"/>
</dbReference>
<evidence type="ECO:0000256" key="1">
    <source>
        <dbReference type="ARBA" id="ARBA00006295"/>
    </source>
</evidence>
<dbReference type="EMBL" id="JAPCID010000025">
    <property type="protein sequence ID" value="MDA0139418.1"/>
    <property type="molecule type" value="Genomic_DNA"/>
</dbReference>
<dbReference type="InterPro" id="IPR004437">
    <property type="entry name" value="ParB/RepB/Spo0J"/>
</dbReference>
<dbReference type="Gene3D" id="1.10.10.2830">
    <property type="match status" value="1"/>
</dbReference>
<evidence type="ECO:0000256" key="3">
    <source>
        <dbReference type="SAM" id="Coils"/>
    </source>
</evidence>
<organism evidence="6 7">
    <name type="scientific">Solirubrobacter deserti</name>
    <dbReference type="NCBI Taxonomy" id="2282478"/>
    <lineage>
        <taxon>Bacteria</taxon>
        <taxon>Bacillati</taxon>
        <taxon>Actinomycetota</taxon>
        <taxon>Thermoleophilia</taxon>
        <taxon>Solirubrobacterales</taxon>
        <taxon>Solirubrobacteraceae</taxon>
        <taxon>Solirubrobacter</taxon>
    </lineage>
</organism>
<evidence type="ECO:0000313" key="6">
    <source>
        <dbReference type="EMBL" id="MDA0139418.1"/>
    </source>
</evidence>
<evidence type="ECO:0000313" key="7">
    <source>
        <dbReference type="Proteomes" id="UP001147700"/>
    </source>
</evidence>
<dbReference type="PANTHER" id="PTHR33375:SF1">
    <property type="entry name" value="CHROMOSOME-PARTITIONING PROTEIN PARB-RELATED"/>
    <property type="match status" value="1"/>
</dbReference>
<dbReference type="Pfam" id="PF02195">
    <property type="entry name" value="ParB_N"/>
    <property type="match status" value="1"/>
</dbReference>
<name>A0ABT4RLH3_9ACTN</name>
<dbReference type="PANTHER" id="PTHR33375">
    <property type="entry name" value="CHROMOSOME-PARTITIONING PROTEIN PARB-RELATED"/>
    <property type="match status" value="1"/>
</dbReference>
<dbReference type="InterPro" id="IPR050336">
    <property type="entry name" value="Chromosome_partition/occlusion"/>
</dbReference>
<dbReference type="InterPro" id="IPR041468">
    <property type="entry name" value="HTH_ParB/Spo0J"/>
</dbReference>
<gene>
    <name evidence="6" type="ORF">OJ962_18085</name>
</gene>
<feature type="compositionally biased region" description="Acidic residues" evidence="4">
    <location>
        <begin position="550"/>
        <end position="576"/>
    </location>
</feature>
<reference evidence="6" key="1">
    <citation type="submission" date="2022-10" db="EMBL/GenBank/DDBJ databases">
        <title>The WGS of Solirubrobacter sp. CPCC 204708.</title>
        <authorList>
            <person name="Jiang Z."/>
        </authorList>
    </citation>
    <scope>NUCLEOTIDE SEQUENCE</scope>
    <source>
        <strain evidence="6">CPCC 204708</strain>
    </source>
</reference>
<dbReference type="InterPro" id="IPR036086">
    <property type="entry name" value="ParB/Sulfiredoxin_sf"/>
</dbReference>
<dbReference type="SUPFAM" id="SSF109709">
    <property type="entry name" value="KorB DNA-binding domain-like"/>
    <property type="match status" value="1"/>
</dbReference>
<dbReference type="Pfam" id="PF17762">
    <property type="entry name" value="HTH_ParB"/>
    <property type="match status" value="1"/>
</dbReference>
<feature type="domain" description="ParB-like N-terminal" evidence="5">
    <location>
        <begin position="5"/>
        <end position="95"/>
    </location>
</feature>
<protein>
    <submittedName>
        <fullName evidence="6">ParB/RepB/Spo0J family partition protein</fullName>
    </submittedName>
</protein>
<evidence type="ECO:0000259" key="5">
    <source>
        <dbReference type="SMART" id="SM00470"/>
    </source>
</evidence>
<dbReference type="SMART" id="SM00470">
    <property type="entry name" value="ParB"/>
    <property type="match status" value="1"/>
</dbReference>
<comment type="caution">
    <text evidence="6">The sequence shown here is derived from an EMBL/GenBank/DDBJ whole genome shotgun (WGS) entry which is preliminary data.</text>
</comment>
<dbReference type="InterPro" id="IPR003115">
    <property type="entry name" value="ParB_N"/>
</dbReference>
<dbReference type="SUPFAM" id="SSF110849">
    <property type="entry name" value="ParB/Sulfiredoxin"/>
    <property type="match status" value="1"/>
</dbReference>
<sequence>MSAQLRISLDRIRVAENVRALDPAHVDALAASIALQGLLVPLVVCPSADGEHPEDFDLVAGFHRHAAATQLGLAEVEVVVRDGESEDADRAVENIARKALDPREEARAVQAMLARGLSEDGAAQALGWSPRRVAARVKLLHLPDAAQAMVGEGAIALSAVDQLLAIGQVSAPLLDAVLAYLADGNGWAAERLAREPGWVLDSALRHGDTKVFAAHLNAIRADTIAELRLGKKTDALYQQACVLYKQLDRHAWGTPEVRFSDEDVDQARAAGVLVEFERSRPVIVDRGLYRELTKTAIKRAVAELEARVAAAAAEKAQSRTERLAQQADDPLAAAARERDSALRELADQAHGANLDLGQGLLDGLSVVDPADMRVARFFVYALLGPDFDASPYTQTGERVQRLAANGIRLVIGEFRTDVTKTRKDGSPGRLRIDYGDSRNPEAPVKWLWRYLDGAKTAGELYGRALVVIAAEHYASRLVLPTAQRMPATRFGSRTDTAAKALGKLCGPHLPASLERLEQAVNRAHATYAEAEQAHRAAAAAASGAAAPAVETDEMTDHEADDSAEENEPDDVAEVEPDTGPAAGESAAA</sequence>
<evidence type="ECO:0000256" key="4">
    <source>
        <dbReference type="SAM" id="MobiDB-lite"/>
    </source>
</evidence>
<keyword evidence="3" id="KW-0175">Coiled coil</keyword>
<evidence type="ECO:0000256" key="2">
    <source>
        <dbReference type="ARBA" id="ARBA00022829"/>
    </source>
</evidence>
<feature type="region of interest" description="Disordered" evidence="4">
    <location>
        <begin position="538"/>
        <end position="588"/>
    </location>
</feature>
<feature type="coiled-coil region" evidence="3">
    <location>
        <begin position="294"/>
        <end position="321"/>
    </location>
</feature>
<dbReference type="RefSeq" id="WP_202958027.1">
    <property type="nucleotide sequence ID" value="NZ_JAPCID010000025.1"/>
</dbReference>
<accession>A0ABT4RLH3</accession>
<dbReference type="Gene3D" id="3.90.1530.30">
    <property type="match status" value="1"/>
</dbReference>
<comment type="similarity">
    <text evidence="1">Belongs to the ParB family.</text>
</comment>
<proteinExistence type="inferred from homology"/>
<dbReference type="NCBIfam" id="TIGR00180">
    <property type="entry name" value="parB_part"/>
    <property type="match status" value="1"/>
</dbReference>